<evidence type="ECO:0000313" key="2">
    <source>
        <dbReference type="Proteomes" id="UP001303046"/>
    </source>
</evidence>
<name>A0ABR1BTH6_NECAM</name>
<dbReference type="Proteomes" id="UP001303046">
    <property type="component" value="Unassembled WGS sequence"/>
</dbReference>
<comment type="caution">
    <text evidence="1">The sequence shown here is derived from an EMBL/GenBank/DDBJ whole genome shotgun (WGS) entry which is preliminary data.</text>
</comment>
<protein>
    <submittedName>
        <fullName evidence="1">Uncharacterized protein</fullName>
    </submittedName>
</protein>
<dbReference type="EMBL" id="JAVFWL010000001">
    <property type="protein sequence ID" value="KAK6728637.1"/>
    <property type="molecule type" value="Genomic_DNA"/>
</dbReference>
<proteinExistence type="predicted"/>
<gene>
    <name evidence="1" type="primary">Necator_chrI.g2092</name>
    <name evidence="1" type="ORF">RB195_005965</name>
</gene>
<evidence type="ECO:0000313" key="1">
    <source>
        <dbReference type="EMBL" id="KAK6728637.1"/>
    </source>
</evidence>
<accession>A0ABR1BTH6</accession>
<keyword evidence="2" id="KW-1185">Reference proteome</keyword>
<sequence length="91" mass="10707">MQDKDIFHDEVLELLANADVDVAPSMPIPESFPLKDRREEEVLRDGRSNYKYGLGMHLCPVTKRMHCCHIVLLYVYQSKLKIFFRFAALHR</sequence>
<organism evidence="1 2">
    <name type="scientific">Necator americanus</name>
    <name type="common">Human hookworm</name>
    <dbReference type="NCBI Taxonomy" id="51031"/>
    <lineage>
        <taxon>Eukaryota</taxon>
        <taxon>Metazoa</taxon>
        <taxon>Ecdysozoa</taxon>
        <taxon>Nematoda</taxon>
        <taxon>Chromadorea</taxon>
        <taxon>Rhabditida</taxon>
        <taxon>Rhabditina</taxon>
        <taxon>Rhabditomorpha</taxon>
        <taxon>Strongyloidea</taxon>
        <taxon>Ancylostomatidae</taxon>
        <taxon>Bunostominae</taxon>
        <taxon>Necator</taxon>
    </lineage>
</organism>
<reference evidence="1 2" key="1">
    <citation type="submission" date="2023-08" db="EMBL/GenBank/DDBJ databases">
        <title>A Necator americanus chromosomal reference genome.</title>
        <authorList>
            <person name="Ilik V."/>
            <person name="Petrzelkova K.J."/>
            <person name="Pardy F."/>
            <person name="Fuh T."/>
            <person name="Niatou-Singa F.S."/>
            <person name="Gouil Q."/>
            <person name="Baker L."/>
            <person name="Ritchie M.E."/>
            <person name="Jex A.R."/>
            <person name="Gazzola D."/>
            <person name="Li H."/>
            <person name="Toshio Fujiwara R."/>
            <person name="Zhan B."/>
            <person name="Aroian R.V."/>
            <person name="Pafco B."/>
            <person name="Schwarz E.M."/>
        </authorList>
    </citation>
    <scope>NUCLEOTIDE SEQUENCE [LARGE SCALE GENOMIC DNA]</scope>
    <source>
        <strain evidence="1 2">Aroian</strain>
        <tissue evidence="1">Whole animal</tissue>
    </source>
</reference>